<dbReference type="OMA" id="QGGMHGR"/>
<organism evidence="3">
    <name type="scientific">Leptosphaeria maculans (strain JN3 / isolate v23.1.3 / race Av1-4-5-6-7-8)</name>
    <name type="common">Blackleg fungus</name>
    <name type="synonym">Phoma lingam</name>
    <dbReference type="NCBI Taxonomy" id="985895"/>
    <lineage>
        <taxon>Eukaryota</taxon>
        <taxon>Fungi</taxon>
        <taxon>Dikarya</taxon>
        <taxon>Ascomycota</taxon>
        <taxon>Pezizomycotina</taxon>
        <taxon>Dothideomycetes</taxon>
        <taxon>Pleosporomycetidae</taxon>
        <taxon>Pleosporales</taxon>
        <taxon>Pleosporineae</taxon>
        <taxon>Leptosphaeriaceae</taxon>
        <taxon>Plenodomus</taxon>
        <taxon>Plenodomus lingam/Leptosphaeria maculans species complex</taxon>
    </lineage>
</organism>
<keyword evidence="3" id="KW-1185">Reference proteome</keyword>
<dbReference type="AlphaFoldDB" id="E4ZU62"/>
<feature type="compositionally biased region" description="Polar residues" evidence="1">
    <location>
        <begin position="1"/>
        <end position="13"/>
    </location>
</feature>
<proteinExistence type="predicted"/>
<dbReference type="VEuPathDB" id="FungiDB:LEMA_P113560.1"/>
<feature type="compositionally biased region" description="Low complexity" evidence="1">
    <location>
        <begin position="103"/>
        <end position="112"/>
    </location>
</feature>
<feature type="region of interest" description="Disordered" evidence="1">
    <location>
        <begin position="49"/>
        <end position="112"/>
    </location>
</feature>
<name>E4ZU62_LEPMJ</name>
<evidence type="ECO:0000313" key="3">
    <source>
        <dbReference type="Proteomes" id="UP000002668"/>
    </source>
</evidence>
<feature type="compositionally biased region" description="Gly residues" evidence="1">
    <location>
        <begin position="78"/>
        <end position="87"/>
    </location>
</feature>
<evidence type="ECO:0000256" key="1">
    <source>
        <dbReference type="SAM" id="MobiDB-lite"/>
    </source>
</evidence>
<dbReference type="EMBL" id="FP929126">
    <property type="protein sequence ID" value="CBX94941.1"/>
    <property type="molecule type" value="Genomic_DNA"/>
</dbReference>
<feature type="compositionally biased region" description="Polar residues" evidence="1">
    <location>
        <begin position="60"/>
        <end position="71"/>
    </location>
</feature>
<feature type="region of interest" description="Disordered" evidence="1">
    <location>
        <begin position="1"/>
        <end position="24"/>
    </location>
</feature>
<protein>
    <submittedName>
        <fullName evidence="2">Predicted protein</fullName>
    </submittedName>
</protein>
<dbReference type="InParanoid" id="E4ZU62"/>
<gene>
    <name evidence="2" type="ORF">LEMA_P113560.1</name>
</gene>
<dbReference type="HOGENOM" id="CLU_2184897_0_0_1"/>
<evidence type="ECO:0000313" key="2">
    <source>
        <dbReference type="EMBL" id="CBX94941.1"/>
    </source>
</evidence>
<accession>E4ZU62</accession>
<dbReference type="eggNOG" id="ENOG502R9RY">
    <property type="taxonomic scope" value="Eukaryota"/>
</dbReference>
<dbReference type="Proteomes" id="UP000002668">
    <property type="component" value="Genome"/>
</dbReference>
<feature type="compositionally biased region" description="Low complexity" evidence="1">
    <location>
        <begin position="14"/>
        <end position="24"/>
    </location>
</feature>
<dbReference type="OrthoDB" id="2121326at2759"/>
<reference evidence="3" key="1">
    <citation type="journal article" date="2011" name="Nat. Commun.">
        <title>Effector diversification within compartments of the Leptosphaeria maculans genome affected by Repeat-Induced Point mutations.</title>
        <authorList>
            <person name="Rouxel T."/>
            <person name="Grandaubert J."/>
            <person name="Hane J.K."/>
            <person name="Hoede C."/>
            <person name="van de Wouw A.P."/>
            <person name="Couloux A."/>
            <person name="Dominguez V."/>
            <person name="Anthouard V."/>
            <person name="Bally P."/>
            <person name="Bourras S."/>
            <person name="Cozijnsen A.J."/>
            <person name="Ciuffetti L.M."/>
            <person name="Degrave A."/>
            <person name="Dilmaghani A."/>
            <person name="Duret L."/>
            <person name="Fudal I."/>
            <person name="Goodwin S.B."/>
            <person name="Gout L."/>
            <person name="Glaser N."/>
            <person name="Linglin J."/>
            <person name="Kema G.H.J."/>
            <person name="Lapalu N."/>
            <person name="Lawrence C.B."/>
            <person name="May K."/>
            <person name="Meyer M."/>
            <person name="Ollivier B."/>
            <person name="Poulain J."/>
            <person name="Schoch C.L."/>
            <person name="Simon A."/>
            <person name="Spatafora J.W."/>
            <person name="Stachowiak A."/>
            <person name="Turgeon B.G."/>
            <person name="Tyler B.M."/>
            <person name="Vincent D."/>
            <person name="Weissenbach J."/>
            <person name="Amselem J."/>
            <person name="Quesneville H."/>
            <person name="Oliver R.P."/>
            <person name="Wincker P."/>
            <person name="Balesdent M.-H."/>
            <person name="Howlett B.J."/>
        </authorList>
    </citation>
    <scope>NUCLEOTIDE SEQUENCE [LARGE SCALE GENOMIC DNA]</scope>
    <source>
        <strain evidence="3">JN3 / isolate v23.1.3 / race Av1-4-5-6-7-8</strain>
    </source>
</reference>
<sequence length="125" mass="12599">MTTKDTSNPSKIPSSSSSSTSSSSILSTLTTFTLLYLTTLFSLDSWAAARASPHRAPGNTAHQRPSSSTPAPDSYQGGMHGRGGAGLRGAAEGELGRRGGRDVGVVDSRPPMGMGGSAGCGACLI</sequence>